<protein>
    <submittedName>
        <fullName evidence="1">Uncharacterized protein</fullName>
    </submittedName>
</protein>
<name>A0ACC1P5H3_9APHY</name>
<organism evidence="1 2">
    <name type="scientific">Trametes sanguinea</name>
    <dbReference type="NCBI Taxonomy" id="158606"/>
    <lineage>
        <taxon>Eukaryota</taxon>
        <taxon>Fungi</taxon>
        <taxon>Dikarya</taxon>
        <taxon>Basidiomycota</taxon>
        <taxon>Agaricomycotina</taxon>
        <taxon>Agaricomycetes</taxon>
        <taxon>Polyporales</taxon>
        <taxon>Polyporaceae</taxon>
        <taxon>Trametes</taxon>
    </lineage>
</organism>
<proteinExistence type="predicted"/>
<dbReference type="Proteomes" id="UP001144978">
    <property type="component" value="Unassembled WGS sequence"/>
</dbReference>
<keyword evidence="2" id="KW-1185">Reference proteome</keyword>
<sequence length="359" mass="39637">MNSALAPSSVAQLYSHGHFDEFARTQNVELSCVEYCEYTPQYCLFVFVQHLIRLTDAYILITCPVLMVSRNSPLQNLLYSMSAGMHKARLRGEPANYVCPLLLESSLRRWLGAPKEISVSMSEGRLCFRMDGLGVCIALLEDVLADEVLQGSPFYLRVPLFVATLLPEVQGNRSLAGSAGRADWPSVIAHHTVVVGEDLSSEDDVVWYEEEDWLDALNGEAGRGCSYRDRLISSVPARIRLPTKEWGNFASARDRQQCDMCSWMRRNCFGASGKWLVRRELAQFGANFLGFLGPLGQLEEVISALIPAGVRAADVVEPWKIPASGWQSRGGAASQVPARGCAVFQALEITSIRIPSCLS</sequence>
<comment type="caution">
    <text evidence="1">The sequence shown here is derived from an EMBL/GenBank/DDBJ whole genome shotgun (WGS) entry which is preliminary data.</text>
</comment>
<reference evidence="1" key="1">
    <citation type="submission" date="2022-08" db="EMBL/GenBank/DDBJ databases">
        <title>Genome Sequence of Pycnoporus sanguineus.</title>
        <authorList>
            <person name="Buettner E."/>
        </authorList>
    </citation>
    <scope>NUCLEOTIDE SEQUENCE</scope>
    <source>
        <strain evidence="1">CG-C14</strain>
    </source>
</reference>
<dbReference type="EMBL" id="JANSHE010003192">
    <property type="protein sequence ID" value="KAJ2987193.1"/>
    <property type="molecule type" value="Genomic_DNA"/>
</dbReference>
<accession>A0ACC1P5H3</accession>
<gene>
    <name evidence="1" type="ORF">NUW54_g9500</name>
</gene>
<evidence type="ECO:0000313" key="1">
    <source>
        <dbReference type="EMBL" id="KAJ2987193.1"/>
    </source>
</evidence>
<evidence type="ECO:0000313" key="2">
    <source>
        <dbReference type="Proteomes" id="UP001144978"/>
    </source>
</evidence>